<reference evidence="2 3" key="1">
    <citation type="journal article" date="2014" name="Nat. Commun.">
        <title>Molecular traces of alternative social organization in a termite genome.</title>
        <authorList>
            <person name="Terrapon N."/>
            <person name="Li C."/>
            <person name="Robertson H.M."/>
            <person name="Ji L."/>
            <person name="Meng X."/>
            <person name="Booth W."/>
            <person name="Chen Z."/>
            <person name="Childers C.P."/>
            <person name="Glastad K.M."/>
            <person name="Gokhale K."/>
            <person name="Gowin J."/>
            <person name="Gronenberg W."/>
            <person name="Hermansen R.A."/>
            <person name="Hu H."/>
            <person name="Hunt B.G."/>
            <person name="Huylmans A.K."/>
            <person name="Khalil S.M."/>
            <person name="Mitchell R.D."/>
            <person name="Munoz-Torres M.C."/>
            <person name="Mustard J.A."/>
            <person name="Pan H."/>
            <person name="Reese J.T."/>
            <person name="Scharf M.E."/>
            <person name="Sun F."/>
            <person name="Vogel H."/>
            <person name="Xiao J."/>
            <person name="Yang W."/>
            <person name="Yang Z."/>
            <person name="Yang Z."/>
            <person name="Zhou J."/>
            <person name="Zhu J."/>
            <person name="Brent C.S."/>
            <person name="Elsik C.G."/>
            <person name="Goodisman M.A."/>
            <person name="Liberles D.A."/>
            <person name="Roe R.M."/>
            <person name="Vargo E.L."/>
            <person name="Vilcinskas A."/>
            <person name="Wang J."/>
            <person name="Bornberg-Bauer E."/>
            <person name="Korb J."/>
            <person name="Zhang G."/>
            <person name="Liebig J."/>
        </authorList>
    </citation>
    <scope>NUCLEOTIDE SEQUENCE [LARGE SCALE GENOMIC DNA]</scope>
    <source>
        <tissue evidence="2">Whole organism</tissue>
    </source>
</reference>
<evidence type="ECO:0000313" key="3">
    <source>
        <dbReference type="Proteomes" id="UP000027135"/>
    </source>
</evidence>
<dbReference type="InParanoid" id="A0A067RAK1"/>
<dbReference type="EMBL" id="KK852818">
    <property type="protein sequence ID" value="KDR15650.1"/>
    <property type="molecule type" value="Genomic_DNA"/>
</dbReference>
<name>A0A067RAK1_ZOONE</name>
<organism evidence="2 3">
    <name type="scientific">Zootermopsis nevadensis</name>
    <name type="common">Dampwood termite</name>
    <dbReference type="NCBI Taxonomy" id="136037"/>
    <lineage>
        <taxon>Eukaryota</taxon>
        <taxon>Metazoa</taxon>
        <taxon>Ecdysozoa</taxon>
        <taxon>Arthropoda</taxon>
        <taxon>Hexapoda</taxon>
        <taxon>Insecta</taxon>
        <taxon>Pterygota</taxon>
        <taxon>Neoptera</taxon>
        <taxon>Polyneoptera</taxon>
        <taxon>Dictyoptera</taxon>
        <taxon>Blattodea</taxon>
        <taxon>Blattoidea</taxon>
        <taxon>Termitoidae</taxon>
        <taxon>Termopsidae</taxon>
        <taxon>Zootermopsis</taxon>
    </lineage>
</organism>
<feature type="region of interest" description="Disordered" evidence="1">
    <location>
        <begin position="76"/>
        <end position="202"/>
    </location>
</feature>
<evidence type="ECO:0000313" key="2">
    <source>
        <dbReference type="EMBL" id="KDR15650.1"/>
    </source>
</evidence>
<feature type="compositionally biased region" description="Polar residues" evidence="1">
    <location>
        <begin position="117"/>
        <end position="130"/>
    </location>
</feature>
<accession>A0A067RAK1</accession>
<sequence length="202" mass="22527">MRPLEDLKGNRPLLFPYQITGLKPPLPPHRDQGFLNCESSPARLSLVFPCNANNRKSKGFNFFNRNGTENSTVYFPRGEDSNPGLHIERPPKKQTKPSVPMTFPDKTGTGDLKLDNNDITGAVVSSNSPFSDFGSHDDESVGFTSSRKDALKFPQNRDQRGKMKFPKIYGDNSSDDNRNGRQVSSFKFPVTDAGVPAYRSQK</sequence>
<proteinExistence type="predicted"/>
<feature type="compositionally biased region" description="Basic and acidic residues" evidence="1">
    <location>
        <begin position="146"/>
        <end position="161"/>
    </location>
</feature>
<dbReference type="Proteomes" id="UP000027135">
    <property type="component" value="Unassembled WGS sequence"/>
</dbReference>
<evidence type="ECO:0000256" key="1">
    <source>
        <dbReference type="SAM" id="MobiDB-lite"/>
    </source>
</evidence>
<keyword evidence="3" id="KW-1185">Reference proteome</keyword>
<protein>
    <submittedName>
        <fullName evidence="2">Uncharacterized protein</fullName>
    </submittedName>
</protein>
<gene>
    <name evidence="2" type="ORF">L798_09726</name>
</gene>
<dbReference type="AlphaFoldDB" id="A0A067RAK1"/>